<evidence type="ECO:0000256" key="4">
    <source>
        <dbReference type="ARBA" id="ARBA00022989"/>
    </source>
</evidence>
<dbReference type="InterPro" id="IPR025857">
    <property type="entry name" value="MacB_PCD"/>
</dbReference>
<comment type="subcellular location">
    <subcellularLocation>
        <location evidence="1">Cell membrane</location>
        <topology evidence="1">Multi-pass membrane protein</topology>
    </subcellularLocation>
</comment>
<dbReference type="Pfam" id="PF02687">
    <property type="entry name" value="FtsX"/>
    <property type="match status" value="2"/>
</dbReference>
<protein>
    <submittedName>
        <fullName evidence="10">Multidrug ABC transporter substrate-binding protein</fullName>
    </submittedName>
</protein>
<organism evidence="10 11">
    <name type="scientific">Rhodanobacter denitrificans</name>
    <dbReference type="NCBI Taxonomy" id="666685"/>
    <lineage>
        <taxon>Bacteria</taxon>
        <taxon>Pseudomonadati</taxon>
        <taxon>Pseudomonadota</taxon>
        <taxon>Gammaproteobacteria</taxon>
        <taxon>Lysobacterales</taxon>
        <taxon>Rhodanobacteraceae</taxon>
        <taxon>Rhodanobacter</taxon>
    </lineage>
</organism>
<feature type="transmembrane region" description="Helical" evidence="7">
    <location>
        <begin position="20"/>
        <end position="44"/>
    </location>
</feature>
<dbReference type="EMBL" id="QFPO01000010">
    <property type="protein sequence ID" value="PZQ13232.1"/>
    <property type="molecule type" value="Genomic_DNA"/>
</dbReference>
<feature type="transmembrane region" description="Helical" evidence="7">
    <location>
        <begin position="369"/>
        <end position="393"/>
    </location>
</feature>
<name>A0A2W5K7U2_9GAMM</name>
<feature type="domain" description="ABC3 transporter permease C-terminal" evidence="8">
    <location>
        <begin position="279"/>
        <end position="391"/>
    </location>
</feature>
<keyword evidence="2" id="KW-1003">Cell membrane</keyword>
<feature type="transmembrane region" description="Helical" evidence="7">
    <location>
        <begin position="769"/>
        <end position="793"/>
    </location>
</feature>
<feature type="transmembrane region" description="Helical" evidence="7">
    <location>
        <begin position="420"/>
        <end position="440"/>
    </location>
</feature>
<accession>A0A2W5K7U2</accession>
<feature type="domain" description="ABC3 transporter permease C-terminal" evidence="8">
    <location>
        <begin position="684"/>
        <end position="796"/>
    </location>
</feature>
<feature type="domain" description="MacB-like periplasmic core" evidence="9">
    <location>
        <begin position="18"/>
        <end position="239"/>
    </location>
</feature>
<evidence type="ECO:0000256" key="5">
    <source>
        <dbReference type="ARBA" id="ARBA00023136"/>
    </source>
</evidence>
<dbReference type="InterPro" id="IPR003838">
    <property type="entry name" value="ABC3_permease_C"/>
</dbReference>
<evidence type="ECO:0000259" key="8">
    <source>
        <dbReference type="Pfam" id="PF02687"/>
    </source>
</evidence>
<proteinExistence type="inferred from homology"/>
<dbReference type="GO" id="GO:0022857">
    <property type="term" value="F:transmembrane transporter activity"/>
    <property type="evidence" value="ECO:0007669"/>
    <property type="project" value="TreeGrafter"/>
</dbReference>
<sequence>MNTLRFAIRQLARTPGFTVVAVLTLALGIGACAAMFGILNAVLLKPLPVEAPERLVFVEGGGAGSGLSARTMQVETLRAWQRDSRALEAVGGYFGFFDYQQYTLAGPDGPERVRAVPVTQNFLDVLGVRPQLGRNFVEAEANWDTPTALISDRFWRQRYGADAAIVGRTLDINGKPATIVGVLPASFDFGSVFAPGSQIDLLTPFPLTEETQRWGNTLFAVGRLAAGATPASVQTDLDTINARLRAEHPDRGRIGAAVTSLEIYVRGPFRAAFLILFGAVVCLLLIACANLSNLLLTRAQARRKETAVRVALGARPLHLIGQTLTESLLLAFAGGTLGVAVAAFATQALSGLRTFSIPLLDTARIDLPALGFAFAAACFAGALCGAWPALALWRGDTQAALRAGGGSGDLGPAAARTRRGLVVAQVALACLLLTGASLLIRSFVAVMNVELGFRPQHAVAWRVDAVRSFETDAERAAYYERLVERVLAVPGVAAAGLSDTLPLGRNRSWGAGAEGVTYERGHYPNASPRLVDRRYLETLGVPLRAGRYFDARDGADAAKSVIVSETMARQLWPDRDPLGQRVMGARDGGSYGTVIGVVGDVPRAIEEAPTPEMYFDLRQNADYGSVELLVRSSGGAAESLVPAVRAALREFDPTLASGDYTTLDAVVGHAAAPRRLTSSMLGGFSSLALLLAGLGVYGVIAYSVGQRSREIAVRLAVGSRPRGVVGLIVGEGLRIALLGAAIGLIAALAGARLLQSLLFGVSAFDPLVFVTNAAIVLGVAVLAALLPALRAAAIHPATALR</sequence>
<evidence type="ECO:0000256" key="6">
    <source>
        <dbReference type="ARBA" id="ARBA00038076"/>
    </source>
</evidence>
<evidence type="ECO:0000259" key="9">
    <source>
        <dbReference type="Pfam" id="PF12704"/>
    </source>
</evidence>
<dbReference type="GO" id="GO:0005886">
    <property type="term" value="C:plasma membrane"/>
    <property type="evidence" value="ECO:0007669"/>
    <property type="project" value="UniProtKB-SubCell"/>
</dbReference>
<evidence type="ECO:0000256" key="3">
    <source>
        <dbReference type="ARBA" id="ARBA00022692"/>
    </source>
</evidence>
<feature type="transmembrane region" description="Helical" evidence="7">
    <location>
        <begin position="271"/>
        <end position="296"/>
    </location>
</feature>
<keyword evidence="5 7" id="KW-0472">Membrane</keyword>
<dbReference type="Proteomes" id="UP000249046">
    <property type="component" value="Unassembled WGS sequence"/>
</dbReference>
<dbReference type="Pfam" id="PF12704">
    <property type="entry name" value="MacB_PCD"/>
    <property type="match status" value="2"/>
</dbReference>
<feature type="transmembrane region" description="Helical" evidence="7">
    <location>
        <begin position="724"/>
        <end position="749"/>
    </location>
</feature>
<comment type="caution">
    <text evidence="10">The sequence shown here is derived from an EMBL/GenBank/DDBJ whole genome shotgun (WGS) entry which is preliminary data.</text>
</comment>
<feature type="transmembrane region" description="Helical" evidence="7">
    <location>
        <begin position="680"/>
        <end position="704"/>
    </location>
</feature>
<reference evidence="10 11" key="1">
    <citation type="submission" date="2017-08" db="EMBL/GenBank/DDBJ databases">
        <title>Infants hospitalized years apart are colonized by the same room-sourced microbial strains.</title>
        <authorList>
            <person name="Brooks B."/>
            <person name="Olm M.R."/>
            <person name="Firek B.A."/>
            <person name="Baker R."/>
            <person name="Thomas B.C."/>
            <person name="Morowitz M.J."/>
            <person name="Banfield J.F."/>
        </authorList>
    </citation>
    <scope>NUCLEOTIDE SEQUENCE [LARGE SCALE GENOMIC DNA]</scope>
    <source>
        <strain evidence="10">S2_005_003_R2_42</strain>
    </source>
</reference>
<evidence type="ECO:0000256" key="1">
    <source>
        <dbReference type="ARBA" id="ARBA00004651"/>
    </source>
</evidence>
<gene>
    <name evidence="10" type="ORF">DI564_12050</name>
</gene>
<evidence type="ECO:0000313" key="10">
    <source>
        <dbReference type="EMBL" id="PZQ13232.1"/>
    </source>
</evidence>
<feature type="domain" description="MacB-like periplasmic core" evidence="9">
    <location>
        <begin position="473"/>
        <end position="619"/>
    </location>
</feature>
<dbReference type="PROSITE" id="PS51257">
    <property type="entry name" value="PROKAR_LIPOPROTEIN"/>
    <property type="match status" value="1"/>
</dbReference>
<keyword evidence="3 7" id="KW-0812">Transmembrane</keyword>
<evidence type="ECO:0000313" key="11">
    <source>
        <dbReference type="Proteomes" id="UP000249046"/>
    </source>
</evidence>
<dbReference type="PANTHER" id="PTHR30572">
    <property type="entry name" value="MEMBRANE COMPONENT OF TRANSPORTER-RELATED"/>
    <property type="match status" value="1"/>
</dbReference>
<comment type="similarity">
    <text evidence="6">Belongs to the ABC-4 integral membrane protein family.</text>
</comment>
<dbReference type="AlphaFoldDB" id="A0A2W5K7U2"/>
<evidence type="ECO:0000256" key="2">
    <source>
        <dbReference type="ARBA" id="ARBA00022475"/>
    </source>
</evidence>
<dbReference type="InterPro" id="IPR017800">
    <property type="entry name" value="ADOP"/>
</dbReference>
<dbReference type="PANTHER" id="PTHR30572:SF4">
    <property type="entry name" value="ABC TRANSPORTER PERMEASE YTRF"/>
    <property type="match status" value="1"/>
</dbReference>
<dbReference type="InterPro" id="IPR050250">
    <property type="entry name" value="Macrolide_Exporter_MacB"/>
</dbReference>
<dbReference type="NCBIfam" id="TIGR03434">
    <property type="entry name" value="ADOP"/>
    <property type="match status" value="1"/>
</dbReference>
<keyword evidence="4 7" id="KW-1133">Transmembrane helix</keyword>
<evidence type="ECO:0000256" key="7">
    <source>
        <dbReference type="SAM" id="Phobius"/>
    </source>
</evidence>
<feature type="transmembrane region" description="Helical" evidence="7">
    <location>
        <begin position="328"/>
        <end position="349"/>
    </location>
</feature>